<dbReference type="OrthoDB" id="7058572at2"/>
<sequence length="192" mass="22472">MDDPVYRTLKALAIGLGLLWLGWMVYEGLAREHVPGQKAYEAANRHFEDGRFEEAIKVYDQALEENSELLPALRGKARSLMQIERYDRALSLFNQAIEGDPEFAPTYANRGILNDRMGRFEEAIKDYEKALELMPELAEGPNWITRFLRLQPEKPPTIDDRVRYLKEQLALPEEERKLRDPEKDEQQRSYKM</sequence>
<accession>A0A4R8INW7</accession>
<evidence type="ECO:0000256" key="4">
    <source>
        <dbReference type="SAM" id="MobiDB-lite"/>
    </source>
</evidence>
<gene>
    <name evidence="5" type="ORF">EDC23_0966</name>
</gene>
<name>A0A4R8INW7_9GAMM</name>
<evidence type="ECO:0000256" key="2">
    <source>
        <dbReference type="ARBA" id="ARBA00022803"/>
    </source>
</evidence>
<keyword evidence="2 3" id="KW-0802">TPR repeat</keyword>
<dbReference type="Proteomes" id="UP000294914">
    <property type="component" value="Unassembled WGS sequence"/>
</dbReference>
<dbReference type="RefSeq" id="WP_134081697.1">
    <property type="nucleotide sequence ID" value="NZ_SOQX01000002.1"/>
</dbReference>
<dbReference type="InterPro" id="IPR051685">
    <property type="entry name" value="Ycf3/AcsC/BcsC/TPR_MFPF"/>
</dbReference>
<dbReference type="Pfam" id="PF13432">
    <property type="entry name" value="TPR_16"/>
    <property type="match status" value="1"/>
</dbReference>
<feature type="repeat" description="TPR" evidence="3">
    <location>
        <begin position="70"/>
        <end position="103"/>
    </location>
</feature>
<dbReference type="SUPFAM" id="SSF48452">
    <property type="entry name" value="TPR-like"/>
    <property type="match status" value="1"/>
</dbReference>
<dbReference type="SMART" id="SM00028">
    <property type="entry name" value="TPR"/>
    <property type="match status" value="3"/>
</dbReference>
<dbReference type="PROSITE" id="PS50293">
    <property type="entry name" value="TPR_REGION"/>
    <property type="match status" value="1"/>
</dbReference>
<evidence type="ECO:0000313" key="5">
    <source>
        <dbReference type="EMBL" id="TDY02591.1"/>
    </source>
</evidence>
<comment type="caution">
    <text evidence="5">The sequence shown here is derived from an EMBL/GenBank/DDBJ whole genome shotgun (WGS) entry which is preliminary data.</text>
</comment>
<dbReference type="InterPro" id="IPR011990">
    <property type="entry name" value="TPR-like_helical_dom_sf"/>
</dbReference>
<keyword evidence="6" id="KW-1185">Reference proteome</keyword>
<keyword evidence="1" id="KW-0677">Repeat</keyword>
<dbReference type="Gene3D" id="1.25.40.10">
    <property type="entry name" value="Tetratricopeptide repeat domain"/>
    <property type="match status" value="1"/>
</dbReference>
<dbReference type="EMBL" id="SOQX01000002">
    <property type="protein sequence ID" value="TDY02591.1"/>
    <property type="molecule type" value="Genomic_DNA"/>
</dbReference>
<reference evidence="5 6" key="1">
    <citation type="submission" date="2019-03" db="EMBL/GenBank/DDBJ databases">
        <title>Genomic Encyclopedia of Type Strains, Phase IV (KMG-IV): sequencing the most valuable type-strain genomes for metagenomic binning, comparative biology and taxonomic classification.</title>
        <authorList>
            <person name="Goeker M."/>
        </authorList>
    </citation>
    <scope>NUCLEOTIDE SEQUENCE [LARGE SCALE GENOMIC DNA]</scope>
    <source>
        <strain evidence="5 6">DSM 16326</strain>
    </source>
</reference>
<dbReference type="PANTHER" id="PTHR44943:SF8">
    <property type="entry name" value="TPR REPEAT-CONTAINING PROTEIN MJ0263"/>
    <property type="match status" value="1"/>
</dbReference>
<organism evidence="5 6">
    <name type="scientific">Thiohalophilus thiocyanatoxydans</name>
    <dbReference type="NCBI Taxonomy" id="381308"/>
    <lineage>
        <taxon>Bacteria</taxon>
        <taxon>Pseudomonadati</taxon>
        <taxon>Pseudomonadota</taxon>
        <taxon>Gammaproteobacteria</taxon>
        <taxon>Thiohalomonadales</taxon>
        <taxon>Thiohalophilaceae</taxon>
        <taxon>Thiohalophilus</taxon>
    </lineage>
</organism>
<feature type="repeat" description="TPR" evidence="3">
    <location>
        <begin position="104"/>
        <end position="137"/>
    </location>
</feature>
<feature type="region of interest" description="Disordered" evidence="4">
    <location>
        <begin position="173"/>
        <end position="192"/>
    </location>
</feature>
<evidence type="ECO:0000313" key="6">
    <source>
        <dbReference type="Proteomes" id="UP000294914"/>
    </source>
</evidence>
<protein>
    <submittedName>
        <fullName evidence="5">Tetratricopeptide repeat protein</fullName>
    </submittedName>
</protein>
<evidence type="ECO:0000256" key="1">
    <source>
        <dbReference type="ARBA" id="ARBA00022737"/>
    </source>
</evidence>
<dbReference type="AlphaFoldDB" id="A0A4R8INW7"/>
<dbReference type="PROSITE" id="PS50005">
    <property type="entry name" value="TPR"/>
    <property type="match status" value="2"/>
</dbReference>
<dbReference type="InterPro" id="IPR019734">
    <property type="entry name" value="TPR_rpt"/>
</dbReference>
<evidence type="ECO:0000256" key="3">
    <source>
        <dbReference type="PROSITE-ProRule" id="PRU00339"/>
    </source>
</evidence>
<proteinExistence type="predicted"/>
<dbReference type="Pfam" id="PF00515">
    <property type="entry name" value="TPR_1"/>
    <property type="match status" value="1"/>
</dbReference>
<dbReference type="PANTHER" id="PTHR44943">
    <property type="entry name" value="CELLULOSE SYNTHASE OPERON PROTEIN C"/>
    <property type="match status" value="1"/>
</dbReference>